<dbReference type="EMBL" id="PDWN01000003">
    <property type="protein sequence ID" value="KAF1696393.1"/>
    <property type="molecule type" value="Genomic_DNA"/>
</dbReference>
<accession>A0ABQ6Z9P8</accession>
<keyword evidence="1" id="KW-1133">Transmembrane helix</keyword>
<comment type="caution">
    <text evidence="2">The sequence shown here is derived from an EMBL/GenBank/DDBJ whole genome shotgun (WGS) entry which is preliminary data.</text>
</comment>
<evidence type="ECO:0000313" key="3">
    <source>
        <dbReference type="Proteomes" id="UP000788419"/>
    </source>
</evidence>
<dbReference type="Proteomes" id="UP000788419">
    <property type="component" value="Unassembled WGS sequence"/>
</dbReference>
<evidence type="ECO:0000256" key="1">
    <source>
        <dbReference type="SAM" id="Phobius"/>
    </source>
</evidence>
<gene>
    <name evidence="2" type="ORF">CSC65_04045</name>
</gene>
<evidence type="ECO:0008006" key="4">
    <source>
        <dbReference type="Google" id="ProtNLM"/>
    </source>
</evidence>
<protein>
    <recommendedName>
        <fullName evidence="4">Secreted protein</fullName>
    </recommendedName>
</protein>
<evidence type="ECO:0000313" key="2">
    <source>
        <dbReference type="EMBL" id="KAF1696393.1"/>
    </source>
</evidence>
<dbReference type="RefSeq" id="WP_162408701.1">
    <property type="nucleotide sequence ID" value="NZ_CP093331.1"/>
</dbReference>
<feature type="transmembrane region" description="Helical" evidence="1">
    <location>
        <begin position="12"/>
        <end position="29"/>
    </location>
</feature>
<reference evidence="2 3" key="1">
    <citation type="submission" date="2017-10" db="EMBL/GenBank/DDBJ databases">
        <title>Whole genome sequencing of members of genus Pseudoxanthomonas.</title>
        <authorList>
            <person name="Kumar S."/>
            <person name="Bansal K."/>
            <person name="Kaur A."/>
            <person name="Patil P."/>
            <person name="Sharma S."/>
            <person name="Patil P.B."/>
        </authorList>
    </citation>
    <scope>NUCLEOTIDE SEQUENCE [LARGE SCALE GENOMIC DNA]</scope>
    <source>
        <strain evidence="2 3">DSM 17801</strain>
    </source>
</reference>
<sequence>MKRILSAHRSWFMALGLAMVVVGTTRWLPDHDGRRGDYGLAEAAATRGDADLDAAAERPARRLRASSTMPYFSFAQSLRSRG</sequence>
<proteinExistence type="predicted"/>
<name>A0ABQ6Z9P8_9GAMM</name>
<keyword evidence="1" id="KW-0472">Membrane</keyword>
<keyword evidence="3" id="KW-1185">Reference proteome</keyword>
<organism evidence="2 3">
    <name type="scientific">Pseudoxanthomonas daejeonensis</name>
    <dbReference type="NCBI Taxonomy" id="266062"/>
    <lineage>
        <taxon>Bacteria</taxon>
        <taxon>Pseudomonadati</taxon>
        <taxon>Pseudomonadota</taxon>
        <taxon>Gammaproteobacteria</taxon>
        <taxon>Lysobacterales</taxon>
        <taxon>Lysobacteraceae</taxon>
        <taxon>Pseudoxanthomonas</taxon>
    </lineage>
</organism>
<keyword evidence="1" id="KW-0812">Transmembrane</keyword>